<feature type="compositionally biased region" description="Basic and acidic residues" evidence="1">
    <location>
        <begin position="446"/>
        <end position="455"/>
    </location>
</feature>
<accession>A0AAE1DLP9</accession>
<dbReference type="AlphaFoldDB" id="A0AAE1DLP9"/>
<feature type="compositionally biased region" description="Polar residues" evidence="1">
    <location>
        <begin position="433"/>
        <end position="444"/>
    </location>
</feature>
<feature type="compositionally biased region" description="Basic and acidic residues" evidence="1">
    <location>
        <begin position="210"/>
        <end position="219"/>
    </location>
</feature>
<feature type="compositionally biased region" description="Acidic residues" evidence="1">
    <location>
        <begin position="124"/>
        <end position="138"/>
    </location>
</feature>
<feature type="compositionally biased region" description="Acidic residues" evidence="1">
    <location>
        <begin position="249"/>
        <end position="265"/>
    </location>
</feature>
<name>A0AAE1DLP9_9GAST</name>
<reference evidence="2" key="1">
    <citation type="journal article" date="2023" name="G3 (Bethesda)">
        <title>A reference genome for the long-term kleptoplast-retaining sea slug Elysia crispata morphotype clarki.</title>
        <authorList>
            <person name="Eastman K.E."/>
            <person name="Pendleton A.L."/>
            <person name="Shaikh M.A."/>
            <person name="Suttiyut T."/>
            <person name="Ogas R."/>
            <person name="Tomko P."/>
            <person name="Gavelis G."/>
            <person name="Widhalm J.R."/>
            <person name="Wisecaver J.H."/>
        </authorList>
    </citation>
    <scope>NUCLEOTIDE SEQUENCE</scope>
    <source>
        <strain evidence="2">ECLA1</strain>
    </source>
</reference>
<feature type="compositionally biased region" description="Basic and acidic residues" evidence="1">
    <location>
        <begin position="410"/>
        <end position="422"/>
    </location>
</feature>
<dbReference type="EMBL" id="JAWDGP010003357">
    <property type="protein sequence ID" value="KAK3775097.1"/>
    <property type="molecule type" value="Genomic_DNA"/>
</dbReference>
<protein>
    <submittedName>
        <fullName evidence="2">Uncharacterized protein</fullName>
    </submittedName>
</protein>
<evidence type="ECO:0000313" key="2">
    <source>
        <dbReference type="EMBL" id="KAK3775097.1"/>
    </source>
</evidence>
<comment type="caution">
    <text evidence="2">The sequence shown here is derived from an EMBL/GenBank/DDBJ whole genome shotgun (WGS) entry which is preliminary data.</text>
</comment>
<proteinExistence type="predicted"/>
<organism evidence="2 3">
    <name type="scientific">Elysia crispata</name>
    <name type="common">lettuce slug</name>
    <dbReference type="NCBI Taxonomy" id="231223"/>
    <lineage>
        <taxon>Eukaryota</taxon>
        <taxon>Metazoa</taxon>
        <taxon>Spiralia</taxon>
        <taxon>Lophotrochozoa</taxon>
        <taxon>Mollusca</taxon>
        <taxon>Gastropoda</taxon>
        <taxon>Heterobranchia</taxon>
        <taxon>Euthyneura</taxon>
        <taxon>Panpulmonata</taxon>
        <taxon>Sacoglossa</taxon>
        <taxon>Placobranchoidea</taxon>
        <taxon>Plakobranchidae</taxon>
        <taxon>Elysia</taxon>
    </lineage>
</organism>
<keyword evidence="3" id="KW-1185">Reference proteome</keyword>
<sequence>MLVLCSSLTYSHGCAKLPASAAFRGTCYFQYVHGRGFVKRVCPPGTRYSEVHCGCIRTSVSTKSRRNFLPTLTSVLGRPSALAYAQQTSKEDDDGPSSVFELGRTIKSKIQQILFGRSSNRDDDLNDDYEQEKEDGEEKDGVFQFLRKSARGDDRDGERGDVDDYFKRKFGQDEEEDDDYYNSQLRSKFISKNLLEAYDKDEIDNDDKNEDGNDSDKSEFGSSNRNRYFWWNDGNDGYRSNRGDSPFTGDDEDNFRDDKDDENDDKEGNSGDKDYSTNGPRFTTKFLMTKGRKYRFEDLLDSGLDDDDDNGILEDFGDIFEEKFYGLFEYVDDILDDVFDDDFDDFYNDLFDDDGFDDIFAPKYAHYFKDSDDDIDDRYEDFDDFFENYSKMSSMMDEGKFSEEDDQEDDKSNAIDDDKGDGAGDGDDDGDDSTNQSGVWSIQSRFDVHRNGYGDDREDEVDEKDKRLFDFASTLKGAVKSKVSRRVDDIESILERFYDN</sequence>
<feature type="compositionally biased region" description="Basic and acidic residues" evidence="1">
    <location>
        <begin position="266"/>
        <end position="275"/>
    </location>
</feature>
<feature type="region of interest" description="Disordered" evidence="1">
    <location>
        <begin position="396"/>
        <end position="462"/>
    </location>
</feature>
<gene>
    <name evidence="2" type="ORF">RRG08_048307</name>
</gene>
<evidence type="ECO:0000313" key="3">
    <source>
        <dbReference type="Proteomes" id="UP001283361"/>
    </source>
</evidence>
<feature type="compositionally biased region" description="Basic and acidic residues" evidence="1">
    <location>
        <begin position="150"/>
        <end position="172"/>
    </location>
</feature>
<evidence type="ECO:0000256" key="1">
    <source>
        <dbReference type="SAM" id="MobiDB-lite"/>
    </source>
</evidence>
<feature type="region of interest" description="Disordered" evidence="1">
    <location>
        <begin position="117"/>
        <end position="182"/>
    </location>
</feature>
<feature type="region of interest" description="Disordered" evidence="1">
    <location>
        <begin position="201"/>
        <end position="221"/>
    </location>
</feature>
<dbReference type="Proteomes" id="UP001283361">
    <property type="component" value="Unassembled WGS sequence"/>
</dbReference>
<feature type="region of interest" description="Disordered" evidence="1">
    <location>
        <begin position="240"/>
        <end position="278"/>
    </location>
</feature>